<dbReference type="InterPro" id="IPR036264">
    <property type="entry name" value="Bact_exopeptidase_dim_dom"/>
</dbReference>
<dbReference type="PIRSF" id="PIRSF005962">
    <property type="entry name" value="Pept_M20D_amidohydro"/>
    <property type="match status" value="1"/>
</dbReference>
<dbReference type="FunFam" id="3.30.70.360:FF:000001">
    <property type="entry name" value="N-acetyldiaminopimelate deacetylase"/>
    <property type="match status" value="1"/>
</dbReference>
<dbReference type="OrthoDB" id="6119954at2759"/>
<reference evidence="5" key="1">
    <citation type="submission" date="2019-06" db="EMBL/GenBank/DDBJ databases">
        <authorList>
            <person name="Zheng W."/>
        </authorList>
    </citation>
    <scope>NUCLEOTIDE SEQUENCE</scope>
    <source>
        <strain evidence="5">QDHG01</strain>
    </source>
</reference>
<dbReference type="Pfam" id="PF07687">
    <property type="entry name" value="M20_dimer"/>
    <property type="match status" value="1"/>
</dbReference>
<evidence type="ECO:0000259" key="4">
    <source>
        <dbReference type="Pfam" id="PF07687"/>
    </source>
</evidence>
<protein>
    <recommendedName>
        <fullName evidence="4">Peptidase M20 dimerisation domain-containing protein</fullName>
    </recommendedName>
</protein>
<gene>
    <name evidence="5" type="ORF">FGO68_gene8711</name>
</gene>
<comment type="similarity">
    <text evidence="1">Belongs to the peptidase M20 family.</text>
</comment>
<accession>A0A8J8NPJ0</accession>
<dbReference type="AlphaFoldDB" id="A0A8J8NPJ0"/>
<dbReference type="PANTHER" id="PTHR11014:SF63">
    <property type="entry name" value="METALLOPEPTIDASE, PUTATIVE (AFU_ORTHOLOGUE AFUA_6G09600)-RELATED"/>
    <property type="match status" value="1"/>
</dbReference>
<dbReference type="NCBIfam" id="TIGR01891">
    <property type="entry name" value="amidohydrolases"/>
    <property type="match status" value="1"/>
</dbReference>
<name>A0A8J8NPJ0_HALGN</name>
<dbReference type="Proteomes" id="UP000785679">
    <property type="component" value="Unassembled WGS sequence"/>
</dbReference>
<dbReference type="GO" id="GO:0016787">
    <property type="term" value="F:hydrolase activity"/>
    <property type="evidence" value="ECO:0007669"/>
    <property type="project" value="UniProtKB-KW"/>
</dbReference>
<keyword evidence="3" id="KW-0479">Metal-binding</keyword>
<dbReference type="Gene3D" id="3.30.70.360">
    <property type="match status" value="1"/>
</dbReference>
<feature type="domain" description="Peptidase M20 dimerisation" evidence="4">
    <location>
        <begin position="226"/>
        <end position="320"/>
    </location>
</feature>
<dbReference type="InterPro" id="IPR017439">
    <property type="entry name" value="Amidohydrolase"/>
</dbReference>
<evidence type="ECO:0000256" key="3">
    <source>
        <dbReference type="PIRSR" id="PIRSR005962-1"/>
    </source>
</evidence>
<sequence>MHQYLLVLSEYQQIKDMVEAKGGDFSRKEEHHKLMTEAGCNIDELIVLRRDIHKHAEIAFKEVETSRKIKEKLLSYGIEEENIKPCAGTGLVVDIIGTGEGLEATGVNTIALRADMDALPIPENNPDLPYRTITEFAHMCGHDGHVCTLLAAAQVMAGRRSGIPKGKKVRLLFQPAEEGPGGALPMIKEGCLDGVDEVYGYHNIPNFDEGDVRVVAGPIMAQVNIVKIKVIGKGGHGSVPHMLNDVISAGAAILNALHTVKSRCVDSKENFVFTLTQFTSGFTYNVFPDEAFMQGTIRSYNVKTAEHIMSKIRQIAENTALAMGCKAEVDIIDMYPPTVNHAKETEHVIRVASAAFGAERVKSQDLPLTASEDFSFFLENRPGCFYMLGIKRPGENYCLHTSYFDYNDSMIASGGLLFIRLVEDRLGAKIL</sequence>
<dbReference type="InterPro" id="IPR011650">
    <property type="entry name" value="Peptidase_M20_dimer"/>
</dbReference>
<feature type="binding site" evidence="3">
    <location>
        <position position="400"/>
    </location>
    <ligand>
        <name>Mn(2+)</name>
        <dbReference type="ChEBI" id="CHEBI:29035"/>
        <label>2</label>
    </ligand>
</feature>
<dbReference type="SUPFAM" id="SSF53187">
    <property type="entry name" value="Zn-dependent exopeptidases"/>
    <property type="match status" value="1"/>
</dbReference>
<evidence type="ECO:0000256" key="2">
    <source>
        <dbReference type="ARBA" id="ARBA00022801"/>
    </source>
</evidence>
<dbReference type="InterPro" id="IPR002933">
    <property type="entry name" value="Peptidase_M20"/>
</dbReference>
<keyword evidence="2" id="KW-0378">Hydrolase</keyword>
<evidence type="ECO:0000313" key="6">
    <source>
        <dbReference type="Proteomes" id="UP000785679"/>
    </source>
</evidence>
<evidence type="ECO:0000256" key="1">
    <source>
        <dbReference type="ARBA" id="ARBA00006153"/>
    </source>
</evidence>
<comment type="cofactor">
    <cofactor evidence="3">
        <name>Mn(2+)</name>
        <dbReference type="ChEBI" id="CHEBI:29035"/>
    </cofactor>
    <text evidence="3">The Mn(2+) ion enhances activity.</text>
</comment>
<dbReference type="Pfam" id="PF01546">
    <property type="entry name" value="Peptidase_M20"/>
    <property type="match status" value="1"/>
</dbReference>
<feature type="binding site" evidence="3">
    <location>
        <position position="142"/>
    </location>
    <ligand>
        <name>Mn(2+)</name>
        <dbReference type="ChEBI" id="CHEBI:29035"/>
        <label>2</label>
    </ligand>
</feature>
<dbReference type="GO" id="GO:0046872">
    <property type="term" value="F:metal ion binding"/>
    <property type="evidence" value="ECO:0007669"/>
    <property type="project" value="UniProtKB-KW"/>
</dbReference>
<dbReference type="PANTHER" id="PTHR11014">
    <property type="entry name" value="PEPTIDASE M20 FAMILY MEMBER"/>
    <property type="match status" value="1"/>
</dbReference>
<feature type="binding site" evidence="3">
    <location>
        <position position="140"/>
    </location>
    <ligand>
        <name>Mn(2+)</name>
        <dbReference type="ChEBI" id="CHEBI:29035"/>
        <label>2</label>
    </ligand>
</feature>
<keyword evidence="6" id="KW-1185">Reference proteome</keyword>
<organism evidence="5 6">
    <name type="scientific">Halteria grandinella</name>
    <dbReference type="NCBI Taxonomy" id="5974"/>
    <lineage>
        <taxon>Eukaryota</taxon>
        <taxon>Sar</taxon>
        <taxon>Alveolata</taxon>
        <taxon>Ciliophora</taxon>
        <taxon>Intramacronucleata</taxon>
        <taxon>Spirotrichea</taxon>
        <taxon>Stichotrichia</taxon>
        <taxon>Sporadotrichida</taxon>
        <taxon>Halteriidae</taxon>
        <taxon>Halteria</taxon>
    </lineage>
</organism>
<feature type="binding site" evidence="3">
    <location>
        <position position="178"/>
    </location>
    <ligand>
        <name>Mn(2+)</name>
        <dbReference type="ChEBI" id="CHEBI:29035"/>
        <label>2</label>
    </ligand>
</feature>
<dbReference type="EMBL" id="RRYP01010686">
    <property type="protein sequence ID" value="TNV78225.1"/>
    <property type="molecule type" value="Genomic_DNA"/>
</dbReference>
<dbReference type="Gene3D" id="3.40.630.10">
    <property type="entry name" value="Zn peptidases"/>
    <property type="match status" value="1"/>
</dbReference>
<keyword evidence="3" id="KW-0464">Manganese</keyword>
<dbReference type="SUPFAM" id="SSF55031">
    <property type="entry name" value="Bacterial exopeptidase dimerisation domain"/>
    <property type="match status" value="1"/>
</dbReference>
<feature type="binding site" evidence="3">
    <location>
        <position position="202"/>
    </location>
    <ligand>
        <name>Mn(2+)</name>
        <dbReference type="ChEBI" id="CHEBI:29035"/>
        <label>2</label>
    </ligand>
</feature>
<comment type="caution">
    <text evidence="5">The sequence shown here is derived from an EMBL/GenBank/DDBJ whole genome shotgun (WGS) entry which is preliminary data.</text>
</comment>
<evidence type="ECO:0000313" key="5">
    <source>
        <dbReference type="EMBL" id="TNV78225.1"/>
    </source>
</evidence>
<proteinExistence type="inferred from homology"/>